<evidence type="ECO:0000256" key="1">
    <source>
        <dbReference type="SAM" id="MobiDB-lite"/>
    </source>
</evidence>
<dbReference type="AlphaFoldDB" id="A0A9W9DF31"/>
<keyword evidence="3" id="KW-1185">Reference proteome</keyword>
<accession>A0A9W9DF31</accession>
<sequence>MLGYSGIPDHGNYMGPAEGQQFNGFVLDNHQSLENPLTVPEQGNNGGDREHTVHELTIDPQLLDSFPMANLNNLLETIQSQSGLPAPAVAGPSNTNLPIFSSTAHGDNTPGSQYSHYSPPHLGQPLPVANLAMYYPAAALPQPPYNPYFMYNYSQGEGPLPSLPYPLVPGPWNNHGEYSSRPRRLSRSSTLISVEGNVYHSNAPPSQIGTMDNMSEEPQLQASDSYIPVHDAQSFVSHSLPTTGTLASDNQIAYMPGEPYPTNASAGSSMPQRSRRTPSSSSSSSHEDSNPYPTKKRGPKRPRGTHEPDFIDVRKKDRESCKWICSTGFQCQYDFSLDNRQAISGHALFHRADAIVKEKGKKLVGSNGGKVPKEEKEKFACRWTGCSSRLAEDAFARHFVHHHSPIKTLCLRCGQDLARVDLEKRHRETCCANNVLKRPKMKVLAWSKFEIVG</sequence>
<reference evidence="2" key="1">
    <citation type="submission" date="2022-08" db="EMBL/GenBank/DDBJ databases">
        <title>A Global Phylogenomic Analysis of the Shiitake Genus Lentinula.</title>
        <authorList>
            <consortium name="DOE Joint Genome Institute"/>
            <person name="Sierra-Patev S."/>
            <person name="Min B."/>
            <person name="Naranjo-Ortiz M."/>
            <person name="Looney B."/>
            <person name="Konkel Z."/>
            <person name="Slot J.C."/>
            <person name="Sakamoto Y."/>
            <person name="Steenwyk J.L."/>
            <person name="Rokas A."/>
            <person name="Carro J."/>
            <person name="Camarero S."/>
            <person name="Ferreira P."/>
            <person name="Molpeceres G."/>
            <person name="Ruiz-Duenas F.J."/>
            <person name="Serrano A."/>
            <person name="Henrissat B."/>
            <person name="Drula E."/>
            <person name="Hughes K.W."/>
            <person name="Mata J.L."/>
            <person name="Ishikawa N.K."/>
            <person name="Vargas-Isla R."/>
            <person name="Ushijima S."/>
            <person name="Smith C.A."/>
            <person name="Ahrendt S."/>
            <person name="Andreopoulos W."/>
            <person name="He G."/>
            <person name="Labutti K."/>
            <person name="Lipzen A."/>
            <person name="Ng V."/>
            <person name="Riley R."/>
            <person name="Sandor L."/>
            <person name="Barry K."/>
            <person name="Martinez A.T."/>
            <person name="Xiao Y."/>
            <person name="Gibbons J.G."/>
            <person name="Terashima K."/>
            <person name="Grigoriev I.V."/>
            <person name="Hibbett D.S."/>
        </authorList>
    </citation>
    <scope>NUCLEOTIDE SEQUENCE</scope>
    <source>
        <strain evidence="2">JLM2183</strain>
    </source>
</reference>
<proteinExistence type="predicted"/>
<feature type="compositionally biased region" description="Low complexity" evidence="1">
    <location>
        <begin position="268"/>
        <end position="284"/>
    </location>
</feature>
<dbReference type="EMBL" id="JAOTPV010000049">
    <property type="protein sequence ID" value="KAJ4467067.1"/>
    <property type="molecule type" value="Genomic_DNA"/>
</dbReference>
<dbReference type="Proteomes" id="UP001150266">
    <property type="component" value="Unassembled WGS sequence"/>
</dbReference>
<feature type="compositionally biased region" description="Basic residues" evidence="1">
    <location>
        <begin position="294"/>
        <end position="303"/>
    </location>
</feature>
<protein>
    <submittedName>
        <fullName evidence="2">Uncharacterized protein</fullName>
    </submittedName>
</protein>
<feature type="region of interest" description="Disordered" evidence="1">
    <location>
        <begin position="251"/>
        <end position="311"/>
    </location>
</feature>
<organism evidence="2 3">
    <name type="scientific">Lentinula aciculospora</name>
    <dbReference type="NCBI Taxonomy" id="153920"/>
    <lineage>
        <taxon>Eukaryota</taxon>
        <taxon>Fungi</taxon>
        <taxon>Dikarya</taxon>
        <taxon>Basidiomycota</taxon>
        <taxon>Agaricomycotina</taxon>
        <taxon>Agaricomycetes</taxon>
        <taxon>Agaricomycetidae</taxon>
        <taxon>Agaricales</taxon>
        <taxon>Marasmiineae</taxon>
        <taxon>Omphalotaceae</taxon>
        <taxon>Lentinula</taxon>
    </lineage>
</organism>
<comment type="caution">
    <text evidence="2">The sequence shown here is derived from an EMBL/GenBank/DDBJ whole genome shotgun (WGS) entry which is preliminary data.</text>
</comment>
<evidence type="ECO:0000313" key="3">
    <source>
        <dbReference type="Proteomes" id="UP001150266"/>
    </source>
</evidence>
<dbReference type="OrthoDB" id="2908966at2759"/>
<evidence type="ECO:0000313" key="2">
    <source>
        <dbReference type="EMBL" id="KAJ4467067.1"/>
    </source>
</evidence>
<name>A0A9W9DF31_9AGAR</name>
<gene>
    <name evidence="2" type="ORF">J3R30DRAFT_2091866</name>
</gene>